<dbReference type="PROSITE" id="PS51728">
    <property type="entry name" value="RTT109_HAT"/>
    <property type="match status" value="1"/>
</dbReference>
<feature type="region of interest" description="Disordered" evidence="10">
    <location>
        <begin position="317"/>
        <end position="354"/>
    </location>
</feature>
<comment type="subcellular location">
    <subcellularLocation>
        <location evidence="1">Nucleus</location>
    </subcellularLocation>
</comment>
<accession>A0A316U9W2</accession>
<feature type="compositionally biased region" description="Polar residues" evidence="10">
    <location>
        <begin position="453"/>
        <end position="463"/>
    </location>
</feature>
<keyword evidence="7" id="KW-0804">Transcription</keyword>
<evidence type="ECO:0000256" key="5">
    <source>
        <dbReference type="ARBA" id="ARBA00022990"/>
    </source>
</evidence>
<dbReference type="InterPro" id="IPR013178">
    <property type="entry name" value="Histone_AcTrfase_Rtt109/CBP"/>
</dbReference>
<evidence type="ECO:0000256" key="7">
    <source>
        <dbReference type="ARBA" id="ARBA00023163"/>
    </source>
</evidence>
<dbReference type="EC" id="2.3.1.48" evidence="2"/>
<keyword evidence="3" id="KW-0808">Transferase</keyword>
<evidence type="ECO:0000256" key="1">
    <source>
        <dbReference type="ARBA" id="ARBA00004123"/>
    </source>
</evidence>
<evidence type="ECO:0000256" key="6">
    <source>
        <dbReference type="ARBA" id="ARBA00023015"/>
    </source>
</evidence>
<dbReference type="Proteomes" id="UP000245942">
    <property type="component" value="Unassembled WGS sequence"/>
</dbReference>
<feature type="compositionally biased region" description="Polar residues" evidence="10">
    <location>
        <begin position="555"/>
        <end position="565"/>
    </location>
</feature>
<feature type="compositionally biased region" description="Gly residues" evidence="10">
    <location>
        <begin position="806"/>
        <end position="823"/>
    </location>
</feature>
<comment type="catalytic activity">
    <reaction evidence="9">
        <text>L-lysyl-[histone] + acetyl-CoA = N(6)-acetyl-L-lysyl-[histone] + CoA + H(+)</text>
        <dbReference type="Rhea" id="RHEA:21992"/>
        <dbReference type="Rhea" id="RHEA-COMP:9845"/>
        <dbReference type="Rhea" id="RHEA-COMP:11338"/>
        <dbReference type="ChEBI" id="CHEBI:15378"/>
        <dbReference type="ChEBI" id="CHEBI:29969"/>
        <dbReference type="ChEBI" id="CHEBI:57287"/>
        <dbReference type="ChEBI" id="CHEBI:57288"/>
        <dbReference type="ChEBI" id="CHEBI:61930"/>
        <dbReference type="EC" id="2.3.1.48"/>
    </reaction>
    <physiologicalReaction direction="left-to-right" evidence="9">
        <dbReference type="Rhea" id="RHEA:21993"/>
    </physiologicalReaction>
</comment>
<sequence>MEDHTEEALPSPLCPELPSQPLLAHLTHAASTIPRSALPAGKGHLVLSVIFSPPRPTKQLYPWAHLDEPREVAQGFRPFPTHTVQTWEEMVFFHAEWRRDDEHEDDAKMIMAIEGYHYTLPEHASAVFYLSKLDTTGWGPRLNHPSVRRQLASFELQGRDRQASPSTSTSTSTGESQLDVSSITGHLTEQFLAYFMSLRHMPRLAVDCLPPRHISLHILARAQAAYIFPNSPDNPLKKPLGDAKLIVWWRQVLSKVVELVRRAERQESEQGKRIDAFYMVPGMDKLESHPLIALPHLSHDAAVKKVGWKYGHPYTATGGGSDPSSADLPPLPLFPDSSARSAQSQDPNLPPAKSRSIATLMPRFEDDPQSRFLDELANEGQEFAAFADLLKRSDSGASTATAVSNGAPAAVAMSSRSSSSTTSSSAHSSQTIVAEGSGSEDGLSGWKGERSGYESSSLPQTPSKRMKRTRSGADSPYNIAEDLPTSPSRGGSPTPTRASPRLREKEAQRSPSKSPVKTTSISTRMSPTKMHSPRKRSRLGSSASATDLPFAPVASKSNGEVNGSHVTSLPTAAAMVASTSNGNGNGHAHGPRLTQAQLSSLRSRLSLDSVSADEFWMRMGFRQECSSGSLVGCFFLGFTRPAVTNSSSSSAAPPLGESHLVPPQPRPRFTIPMRELQRTMRNELQLDDCNWHLPRDSIELTQYFDEERGRLLAHAGRLHPEEKDEERLRLLRGARRTRATVKGELVVEGGEKMKKVSKKHGKRNNADEDWIWRVGEGIVWNSVPLLGFSEGQVEEAKRKVGESKNAGGGGGDGAMGVGVGVGESGESKPVVTMLSVKRKKKT</sequence>
<feature type="region of interest" description="Disordered" evidence="10">
    <location>
        <begin position="155"/>
        <end position="179"/>
    </location>
</feature>
<dbReference type="RefSeq" id="XP_025349180.1">
    <property type="nucleotide sequence ID" value="XM_025492169.1"/>
</dbReference>
<dbReference type="PANTHER" id="PTHR31571">
    <property type="entry name" value="ALTERED INHERITANCE OF MITOCHONDRIA PROTEIN 6"/>
    <property type="match status" value="1"/>
</dbReference>
<evidence type="ECO:0000256" key="4">
    <source>
        <dbReference type="ARBA" id="ARBA00022763"/>
    </source>
</evidence>
<feature type="region of interest" description="Disordered" evidence="10">
    <location>
        <begin position="797"/>
        <end position="842"/>
    </location>
</feature>
<dbReference type="EMBL" id="KZ819324">
    <property type="protein sequence ID" value="PWN22020.1"/>
    <property type="molecule type" value="Genomic_DNA"/>
</dbReference>
<feature type="region of interest" description="Disordered" evidence="10">
    <location>
        <begin position="414"/>
        <end position="565"/>
    </location>
</feature>
<evidence type="ECO:0000256" key="3">
    <source>
        <dbReference type="ARBA" id="ARBA00022679"/>
    </source>
</evidence>
<keyword evidence="6" id="KW-0805">Transcription regulation</keyword>
<dbReference type="InterPro" id="IPR016849">
    <property type="entry name" value="Rtt109"/>
</dbReference>
<name>A0A316U9W2_9BASI</name>
<dbReference type="GO" id="GO:0005634">
    <property type="term" value="C:nucleus"/>
    <property type="evidence" value="ECO:0007669"/>
    <property type="project" value="UniProtKB-SubCell"/>
</dbReference>
<keyword evidence="12" id="KW-1185">Reference proteome</keyword>
<dbReference type="GeneID" id="37013903"/>
<reference evidence="11 12" key="1">
    <citation type="journal article" date="2018" name="Mol. Biol. Evol.">
        <title>Broad Genomic Sampling Reveals a Smut Pathogenic Ancestry of the Fungal Clade Ustilaginomycotina.</title>
        <authorList>
            <person name="Kijpornyongpan T."/>
            <person name="Mondo S.J."/>
            <person name="Barry K."/>
            <person name="Sandor L."/>
            <person name="Lee J."/>
            <person name="Lipzen A."/>
            <person name="Pangilinan J."/>
            <person name="LaButti K."/>
            <person name="Hainaut M."/>
            <person name="Henrissat B."/>
            <person name="Grigoriev I.V."/>
            <person name="Spatafora J.W."/>
            <person name="Aime M.C."/>
        </authorList>
    </citation>
    <scope>NUCLEOTIDE SEQUENCE [LARGE SCALE GENOMIC DNA]</scope>
    <source>
        <strain evidence="11 12">MCA 4718</strain>
    </source>
</reference>
<protein>
    <recommendedName>
        <fullName evidence="2">histone acetyltransferase</fullName>
        <ecNumber evidence="2">2.3.1.48</ecNumber>
    </recommendedName>
</protein>
<keyword evidence="4" id="KW-0227">DNA damage</keyword>
<evidence type="ECO:0000256" key="10">
    <source>
        <dbReference type="SAM" id="MobiDB-lite"/>
    </source>
</evidence>
<keyword evidence="5" id="KW-0007">Acetylation</keyword>
<evidence type="ECO:0000313" key="12">
    <source>
        <dbReference type="Proteomes" id="UP000245942"/>
    </source>
</evidence>
<evidence type="ECO:0000256" key="2">
    <source>
        <dbReference type="ARBA" id="ARBA00013184"/>
    </source>
</evidence>
<evidence type="ECO:0000313" key="11">
    <source>
        <dbReference type="EMBL" id="PWN22020.1"/>
    </source>
</evidence>
<evidence type="ECO:0000256" key="8">
    <source>
        <dbReference type="ARBA" id="ARBA00023242"/>
    </source>
</evidence>
<proteinExistence type="predicted"/>
<dbReference type="OrthoDB" id="3361892at2759"/>
<feature type="compositionally biased region" description="Low complexity" evidence="10">
    <location>
        <begin position="414"/>
        <end position="431"/>
    </location>
</feature>
<dbReference type="SMART" id="SM01250">
    <property type="entry name" value="KAT11"/>
    <property type="match status" value="1"/>
</dbReference>
<evidence type="ECO:0000256" key="9">
    <source>
        <dbReference type="ARBA" id="ARBA00048940"/>
    </source>
</evidence>
<dbReference type="AlphaFoldDB" id="A0A316U9W2"/>
<dbReference type="GO" id="GO:0006974">
    <property type="term" value="P:DNA damage response"/>
    <property type="evidence" value="ECO:0007669"/>
    <property type="project" value="UniProtKB-KW"/>
</dbReference>
<dbReference type="GO" id="GO:0032931">
    <property type="term" value="F:histone H3K56 acetyltransferase activity"/>
    <property type="evidence" value="ECO:0007669"/>
    <property type="project" value="TreeGrafter"/>
</dbReference>
<feature type="compositionally biased region" description="Polar residues" evidence="10">
    <location>
        <begin position="509"/>
        <end position="526"/>
    </location>
</feature>
<organism evidence="11 12">
    <name type="scientific">Pseudomicrostroma glucosiphilum</name>
    <dbReference type="NCBI Taxonomy" id="1684307"/>
    <lineage>
        <taxon>Eukaryota</taxon>
        <taxon>Fungi</taxon>
        <taxon>Dikarya</taxon>
        <taxon>Basidiomycota</taxon>
        <taxon>Ustilaginomycotina</taxon>
        <taxon>Exobasidiomycetes</taxon>
        <taxon>Microstromatales</taxon>
        <taxon>Microstromatales incertae sedis</taxon>
        <taxon>Pseudomicrostroma</taxon>
    </lineage>
</organism>
<gene>
    <name evidence="11" type="ORF">BCV69DRAFT_281931</name>
</gene>
<dbReference type="InterPro" id="IPR051236">
    <property type="entry name" value="HAT_RTT109-like"/>
</dbReference>
<feature type="compositionally biased region" description="Low complexity" evidence="10">
    <location>
        <begin position="322"/>
        <end position="338"/>
    </location>
</feature>
<feature type="region of interest" description="Disordered" evidence="10">
    <location>
        <begin position="645"/>
        <end position="667"/>
    </location>
</feature>
<keyword evidence="8" id="KW-0539">Nucleus</keyword>
<dbReference type="PANTHER" id="PTHR31571:SF2">
    <property type="entry name" value="HISTONE ACETYLTRANSFERASE RTT109"/>
    <property type="match status" value="1"/>
</dbReference>
<dbReference type="Pfam" id="PF08214">
    <property type="entry name" value="HAT_KAT11"/>
    <property type="match status" value="1"/>
</dbReference>
<feature type="compositionally biased region" description="Low complexity" evidence="10">
    <location>
        <begin position="484"/>
        <end position="497"/>
    </location>
</feature>
<dbReference type="GO" id="GO:0006355">
    <property type="term" value="P:regulation of DNA-templated transcription"/>
    <property type="evidence" value="ECO:0007669"/>
    <property type="project" value="InterPro"/>
</dbReference>